<evidence type="ECO:0000313" key="11">
    <source>
        <dbReference type="Proteomes" id="UP000799778"/>
    </source>
</evidence>
<comment type="catalytic activity">
    <reaction evidence="1">
        <text>Endonucleolytic cleavage to 5'-phosphomonoester.</text>
        <dbReference type="EC" id="3.1.26.4"/>
    </reaction>
</comment>
<evidence type="ECO:0000256" key="3">
    <source>
        <dbReference type="ARBA" id="ARBA00012180"/>
    </source>
</evidence>
<feature type="compositionally biased region" description="Basic and acidic residues" evidence="8">
    <location>
        <begin position="1"/>
        <end position="10"/>
    </location>
</feature>
<dbReference type="SUPFAM" id="SSF53098">
    <property type="entry name" value="Ribonuclease H-like"/>
    <property type="match status" value="1"/>
</dbReference>
<dbReference type="InterPro" id="IPR002156">
    <property type="entry name" value="RNaseH_domain"/>
</dbReference>
<feature type="region of interest" description="Disordered" evidence="8">
    <location>
        <begin position="1"/>
        <end position="102"/>
    </location>
</feature>
<evidence type="ECO:0000256" key="4">
    <source>
        <dbReference type="ARBA" id="ARBA00022722"/>
    </source>
</evidence>
<evidence type="ECO:0000256" key="5">
    <source>
        <dbReference type="ARBA" id="ARBA00022723"/>
    </source>
</evidence>
<keyword evidence="7" id="KW-0378">Hydrolase</keyword>
<gene>
    <name evidence="10" type="ORF">BU24DRAFT_111108</name>
</gene>
<keyword evidence="4" id="KW-0540">Nuclease</keyword>
<dbReference type="InterPro" id="IPR050092">
    <property type="entry name" value="RNase_H"/>
</dbReference>
<dbReference type="RefSeq" id="XP_033387378.1">
    <property type="nucleotide sequence ID" value="XM_033520795.1"/>
</dbReference>
<dbReference type="AlphaFoldDB" id="A0A6A5Y1A3"/>
<dbReference type="EMBL" id="ML978067">
    <property type="protein sequence ID" value="KAF2019039.1"/>
    <property type="molecule type" value="Genomic_DNA"/>
</dbReference>
<organism evidence="10 11">
    <name type="scientific">Aaosphaeria arxii CBS 175.79</name>
    <dbReference type="NCBI Taxonomy" id="1450172"/>
    <lineage>
        <taxon>Eukaryota</taxon>
        <taxon>Fungi</taxon>
        <taxon>Dikarya</taxon>
        <taxon>Ascomycota</taxon>
        <taxon>Pezizomycotina</taxon>
        <taxon>Dothideomycetes</taxon>
        <taxon>Pleosporomycetidae</taxon>
        <taxon>Pleosporales</taxon>
        <taxon>Pleosporales incertae sedis</taxon>
        <taxon>Aaosphaeria</taxon>
    </lineage>
</organism>
<evidence type="ECO:0000256" key="2">
    <source>
        <dbReference type="ARBA" id="ARBA00005300"/>
    </source>
</evidence>
<proteinExistence type="inferred from homology"/>
<protein>
    <recommendedName>
        <fullName evidence="3">ribonuclease H</fullName>
        <ecNumber evidence="3">3.1.26.4</ecNumber>
    </recommendedName>
</protein>
<dbReference type="EC" id="3.1.26.4" evidence="3"/>
<name>A0A6A5Y1A3_9PLEO</name>
<keyword evidence="11" id="KW-1185">Reference proteome</keyword>
<dbReference type="GO" id="GO:0003676">
    <property type="term" value="F:nucleic acid binding"/>
    <property type="evidence" value="ECO:0007669"/>
    <property type="project" value="InterPro"/>
</dbReference>
<accession>A0A6A5Y1A3</accession>
<feature type="compositionally biased region" description="Basic residues" evidence="8">
    <location>
        <begin position="72"/>
        <end position="88"/>
    </location>
</feature>
<dbReference type="GO" id="GO:0046872">
    <property type="term" value="F:metal ion binding"/>
    <property type="evidence" value="ECO:0007669"/>
    <property type="project" value="UniProtKB-KW"/>
</dbReference>
<dbReference type="GO" id="GO:0004523">
    <property type="term" value="F:RNA-DNA hybrid ribonuclease activity"/>
    <property type="evidence" value="ECO:0007669"/>
    <property type="project" value="UniProtKB-EC"/>
</dbReference>
<dbReference type="GeneID" id="54278192"/>
<feature type="domain" description="RNase H type-1" evidence="9">
    <location>
        <begin position="182"/>
        <end position="326"/>
    </location>
</feature>
<evidence type="ECO:0000256" key="7">
    <source>
        <dbReference type="ARBA" id="ARBA00022801"/>
    </source>
</evidence>
<evidence type="ECO:0000256" key="1">
    <source>
        <dbReference type="ARBA" id="ARBA00000077"/>
    </source>
</evidence>
<evidence type="ECO:0000313" key="10">
    <source>
        <dbReference type="EMBL" id="KAF2019039.1"/>
    </source>
</evidence>
<dbReference type="Pfam" id="PF00075">
    <property type="entry name" value="RNase_H"/>
    <property type="match status" value="1"/>
</dbReference>
<comment type="similarity">
    <text evidence="2">Belongs to the RNase H family.</text>
</comment>
<dbReference type="InterPro" id="IPR012337">
    <property type="entry name" value="RNaseH-like_sf"/>
</dbReference>
<keyword evidence="5" id="KW-0479">Metal-binding</keyword>
<dbReference type="Proteomes" id="UP000799778">
    <property type="component" value="Unassembled WGS sequence"/>
</dbReference>
<dbReference type="PANTHER" id="PTHR10642:SF26">
    <property type="entry name" value="RIBONUCLEASE H1"/>
    <property type="match status" value="1"/>
</dbReference>
<evidence type="ECO:0000256" key="8">
    <source>
        <dbReference type="SAM" id="MobiDB-lite"/>
    </source>
</evidence>
<dbReference type="GO" id="GO:0043137">
    <property type="term" value="P:DNA replication, removal of RNA primer"/>
    <property type="evidence" value="ECO:0007669"/>
    <property type="project" value="TreeGrafter"/>
</dbReference>
<dbReference type="Gene3D" id="3.30.420.10">
    <property type="entry name" value="Ribonuclease H-like superfamily/Ribonuclease H"/>
    <property type="match status" value="1"/>
</dbReference>
<dbReference type="CDD" id="cd09276">
    <property type="entry name" value="Rnase_HI_RT_non_LTR"/>
    <property type="match status" value="1"/>
</dbReference>
<dbReference type="PROSITE" id="PS50879">
    <property type="entry name" value="RNASE_H_1"/>
    <property type="match status" value="1"/>
</dbReference>
<evidence type="ECO:0000256" key="6">
    <source>
        <dbReference type="ARBA" id="ARBA00022759"/>
    </source>
</evidence>
<sequence length="357" mass="39525">MGGYMERSEAALEPETSLEHEELHDKEDVFDEHLFGGSNPFAGSARVKHPLPERPPAVQGEENRAVGPSKSRPSKKRRDILQRNHRPSLNKLHGAPELKTHHQLGPLKDKIFNELGLSIERVLAMDTRPELKQMSVPNRYLDNASRLRAGEENYIFPGDIEISGPLTAIRAAYGEHIASARDASRIVIWADGSSSPAGAGVGVAYRLTSLKNDRWTNWNSLGLQVKGNDIGSLEAEFLAVMKAIDTARDLFSREPGRYKATTIYTDSQSVLDHCNRRAEKPPVSAIFRKAMSLKQLGSDIKLRWCPGHSKVPGNELADKAAQRAASQLFRQDEEFIVLTDDEGYGTEPEPTPFSPTG</sequence>
<dbReference type="OrthoDB" id="3797754at2759"/>
<reference evidence="10" key="1">
    <citation type="journal article" date="2020" name="Stud. Mycol.">
        <title>101 Dothideomycetes genomes: a test case for predicting lifestyles and emergence of pathogens.</title>
        <authorList>
            <person name="Haridas S."/>
            <person name="Albert R."/>
            <person name="Binder M."/>
            <person name="Bloem J."/>
            <person name="Labutti K."/>
            <person name="Salamov A."/>
            <person name="Andreopoulos B."/>
            <person name="Baker S."/>
            <person name="Barry K."/>
            <person name="Bills G."/>
            <person name="Bluhm B."/>
            <person name="Cannon C."/>
            <person name="Castanera R."/>
            <person name="Culley D."/>
            <person name="Daum C."/>
            <person name="Ezra D."/>
            <person name="Gonzalez J."/>
            <person name="Henrissat B."/>
            <person name="Kuo A."/>
            <person name="Liang C."/>
            <person name="Lipzen A."/>
            <person name="Lutzoni F."/>
            <person name="Magnuson J."/>
            <person name="Mondo S."/>
            <person name="Nolan M."/>
            <person name="Ohm R."/>
            <person name="Pangilinan J."/>
            <person name="Park H.-J."/>
            <person name="Ramirez L."/>
            <person name="Alfaro M."/>
            <person name="Sun H."/>
            <person name="Tritt A."/>
            <person name="Yoshinaga Y."/>
            <person name="Zwiers L.-H."/>
            <person name="Turgeon B."/>
            <person name="Goodwin S."/>
            <person name="Spatafora J."/>
            <person name="Crous P."/>
            <person name="Grigoriev I."/>
        </authorList>
    </citation>
    <scope>NUCLEOTIDE SEQUENCE</scope>
    <source>
        <strain evidence="10">CBS 175.79</strain>
    </source>
</reference>
<feature type="compositionally biased region" description="Basic and acidic residues" evidence="8">
    <location>
        <begin position="17"/>
        <end position="34"/>
    </location>
</feature>
<dbReference type="InterPro" id="IPR036397">
    <property type="entry name" value="RNaseH_sf"/>
</dbReference>
<keyword evidence="6" id="KW-0255">Endonuclease</keyword>
<dbReference type="PANTHER" id="PTHR10642">
    <property type="entry name" value="RIBONUCLEASE H1"/>
    <property type="match status" value="1"/>
</dbReference>
<evidence type="ECO:0000259" key="9">
    <source>
        <dbReference type="PROSITE" id="PS50879"/>
    </source>
</evidence>